<organism evidence="2 3">
    <name type="scientific">Iningainema tapete BLCC-T55</name>
    <dbReference type="NCBI Taxonomy" id="2748662"/>
    <lineage>
        <taxon>Bacteria</taxon>
        <taxon>Bacillati</taxon>
        <taxon>Cyanobacteriota</taxon>
        <taxon>Cyanophyceae</taxon>
        <taxon>Nostocales</taxon>
        <taxon>Scytonemataceae</taxon>
        <taxon>Iningainema tapete</taxon>
    </lineage>
</organism>
<comment type="caution">
    <text evidence="2">The sequence shown here is derived from an EMBL/GenBank/DDBJ whole genome shotgun (WGS) entry which is preliminary data.</text>
</comment>
<feature type="domain" description="VapC45 PIN like" evidence="1">
    <location>
        <begin position="8"/>
        <end position="86"/>
    </location>
</feature>
<name>A0A8J6XS73_9CYAN</name>
<evidence type="ECO:0000259" key="1">
    <source>
        <dbReference type="Pfam" id="PF18478"/>
    </source>
</evidence>
<accession>A0A8J6XS73</accession>
<dbReference type="Proteomes" id="UP000629098">
    <property type="component" value="Unassembled WGS sequence"/>
</dbReference>
<gene>
    <name evidence="2" type="ORF">ICL16_31925</name>
</gene>
<protein>
    <recommendedName>
        <fullName evidence="1">VapC45 PIN like domain-containing protein</fullName>
    </recommendedName>
</protein>
<dbReference type="InterPro" id="IPR041375">
    <property type="entry name" value="VapC45_PIN-like"/>
</dbReference>
<evidence type="ECO:0000313" key="3">
    <source>
        <dbReference type="Proteomes" id="UP000629098"/>
    </source>
</evidence>
<dbReference type="AlphaFoldDB" id="A0A8J6XS73"/>
<proteinExistence type="predicted"/>
<reference evidence="2" key="1">
    <citation type="submission" date="2020-09" db="EMBL/GenBank/DDBJ databases">
        <title>Iningainema tapete sp. nov. (Scytonemataceae, Cyanobacteria) from greenhouses in central Florida (USA) produces two types of nodularin with biosynthetic potential for microcystin-LR and anabaenopeptins.</title>
        <authorList>
            <person name="Berthold D.E."/>
            <person name="Lefler F.W."/>
            <person name="Huang I.-S."/>
            <person name="Abdulla H."/>
            <person name="Zimba P.V."/>
            <person name="Laughinghouse H.D. IV."/>
        </authorList>
    </citation>
    <scope>NUCLEOTIDE SEQUENCE</scope>
    <source>
        <strain evidence="2">BLCCT55</strain>
    </source>
</reference>
<dbReference type="Pfam" id="PF18478">
    <property type="entry name" value="PIN_10"/>
    <property type="match status" value="1"/>
</dbReference>
<dbReference type="RefSeq" id="WP_190835616.1">
    <property type="nucleotide sequence ID" value="NZ_CAWPPI010000098.1"/>
</dbReference>
<evidence type="ECO:0000313" key="2">
    <source>
        <dbReference type="EMBL" id="MBD2776541.1"/>
    </source>
</evidence>
<keyword evidence="3" id="KW-1185">Reference proteome</keyword>
<dbReference type="EMBL" id="JACXAE010000098">
    <property type="protein sequence ID" value="MBD2776541.1"/>
    <property type="molecule type" value="Genomic_DNA"/>
</dbReference>
<sequence>MREEVEIVFFIDRSLGKTHVVNALRNIGELVEIHDDHFNQATADTDWLPIVASKGWVILTADKKIAHRRLELMAVQESGARMFVLVSGNLSGIEMAEIFVQAVPVMKRFMAKTPAPFIAKVHKNASVKTWK</sequence>